<comment type="subcellular location">
    <subcellularLocation>
        <location evidence="1">Nucleus</location>
    </subcellularLocation>
</comment>
<dbReference type="InterPro" id="IPR027397">
    <property type="entry name" value="Catenin-bd_sf"/>
</dbReference>
<evidence type="ECO:0000259" key="12">
    <source>
        <dbReference type="PROSITE" id="PS50118"/>
    </source>
</evidence>
<dbReference type="GeneTree" id="ENSGT00940000155535"/>
<evidence type="ECO:0000256" key="8">
    <source>
        <dbReference type="ARBA" id="ARBA00023163"/>
    </source>
</evidence>
<evidence type="ECO:0000256" key="11">
    <source>
        <dbReference type="SAM" id="MobiDB-lite"/>
    </source>
</evidence>
<evidence type="ECO:0000256" key="10">
    <source>
        <dbReference type="PROSITE-ProRule" id="PRU00267"/>
    </source>
</evidence>
<dbReference type="CDD" id="cd21996">
    <property type="entry name" value="HMG-box_TCF7-like"/>
    <property type="match status" value="1"/>
</dbReference>
<dbReference type="GO" id="GO:0060847">
    <property type="term" value="P:endothelial cell fate specification"/>
    <property type="evidence" value="ECO:0007669"/>
    <property type="project" value="UniProtKB-ARBA"/>
</dbReference>
<evidence type="ECO:0000313" key="13">
    <source>
        <dbReference type="Ensembl" id="ENSPLAP00000013319.1"/>
    </source>
</evidence>
<dbReference type="Gene3D" id="1.10.30.10">
    <property type="entry name" value="High mobility group box domain"/>
    <property type="match status" value="1"/>
</dbReference>
<evidence type="ECO:0000256" key="4">
    <source>
        <dbReference type="ARBA" id="ARBA00022687"/>
    </source>
</evidence>
<dbReference type="GO" id="GO:0000785">
    <property type="term" value="C:chromatin"/>
    <property type="evidence" value="ECO:0007669"/>
    <property type="project" value="TreeGrafter"/>
</dbReference>
<feature type="compositionally biased region" description="Basic and acidic residues" evidence="11">
    <location>
        <begin position="314"/>
        <end position="323"/>
    </location>
</feature>
<feature type="region of interest" description="Disordered" evidence="11">
    <location>
        <begin position="398"/>
        <end position="423"/>
    </location>
</feature>
<dbReference type="InterPro" id="IPR013558">
    <property type="entry name" value="CTNNB1-bd_N"/>
</dbReference>
<evidence type="ECO:0000256" key="5">
    <source>
        <dbReference type="ARBA" id="ARBA00023015"/>
    </source>
</evidence>
<organism evidence="13 14">
    <name type="scientific">Poecilia latipinna</name>
    <name type="common">sailfin molly</name>
    <dbReference type="NCBI Taxonomy" id="48699"/>
    <lineage>
        <taxon>Eukaryota</taxon>
        <taxon>Metazoa</taxon>
        <taxon>Chordata</taxon>
        <taxon>Craniata</taxon>
        <taxon>Vertebrata</taxon>
        <taxon>Euteleostomi</taxon>
        <taxon>Actinopterygii</taxon>
        <taxon>Neopterygii</taxon>
        <taxon>Teleostei</taxon>
        <taxon>Neoteleostei</taxon>
        <taxon>Acanthomorphata</taxon>
        <taxon>Ovalentaria</taxon>
        <taxon>Atherinomorphae</taxon>
        <taxon>Cyprinodontiformes</taxon>
        <taxon>Poeciliidae</taxon>
        <taxon>Poeciliinae</taxon>
        <taxon>Poecilia</taxon>
    </lineage>
</organism>
<feature type="compositionally biased region" description="Gly residues" evidence="11">
    <location>
        <begin position="1"/>
        <end position="11"/>
    </location>
</feature>
<dbReference type="InterPro" id="IPR036910">
    <property type="entry name" value="HMG_box_dom_sf"/>
</dbReference>
<dbReference type="GO" id="GO:0071664">
    <property type="term" value="C:catenin-TCF7L2 complex"/>
    <property type="evidence" value="ECO:0007669"/>
    <property type="project" value="TreeGrafter"/>
</dbReference>
<feature type="region of interest" description="Disordered" evidence="11">
    <location>
        <begin position="203"/>
        <end position="223"/>
    </location>
</feature>
<dbReference type="GeneID" id="106949585"/>
<dbReference type="GO" id="GO:0060070">
    <property type="term" value="P:canonical Wnt signaling pathway"/>
    <property type="evidence" value="ECO:0007669"/>
    <property type="project" value="TreeGrafter"/>
</dbReference>
<accession>A0A3B3UKX8</accession>
<feature type="DNA-binding region" description="HMG box" evidence="10">
    <location>
        <begin position="328"/>
        <end position="396"/>
    </location>
</feature>
<dbReference type="SMART" id="SM00398">
    <property type="entry name" value="HMG"/>
    <property type="match status" value="1"/>
</dbReference>
<dbReference type="STRING" id="48699.ENSPLAP00000013319"/>
<feature type="compositionally biased region" description="Basic and acidic residues" evidence="11">
    <location>
        <begin position="63"/>
        <end position="91"/>
    </location>
</feature>
<feature type="region of interest" description="Disordered" evidence="11">
    <location>
        <begin position="1"/>
        <end position="96"/>
    </location>
</feature>
<dbReference type="AlphaFoldDB" id="A0A3B3UKX8"/>
<feature type="compositionally biased region" description="Low complexity" evidence="11">
    <location>
        <begin position="476"/>
        <end position="497"/>
    </location>
</feature>
<feature type="compositionally biased region" description="Basic and acidic residues" evidence="11">
    <location>
        <begin position="19"/>
        <end position="43"/>
    </location>
</feature>
<proteinExistence type="inferred from homology"/>
<reference evidence="13" key="1">
    <citation type="submission" date="2025-08" db="UniProtKB">
        <authorList>
            <consortium name="Ensembl"/>
        </authorList>
    </citation>
    <scope>IDENTIFICATION</scope>
</reference>
<dbReference type="Pfam" id="PF00505">
    <property type="entry name" value="HMG_box"/>
    <property type="match status" value="1"/>
</dbReference>
<dbReference type="CTD" id="6934"/>
<keyword evidence="6 10" id="KW-0238">DNA-binding</keyword>
<feature type="compositionally biased region" description="Polar residues" evidence="11">
    <location>
        <begin position="47"/>
        <end position="61"/>
    </location>
</feature>
<keyword evidence="14" id="KW-1185">Reference proteome</keyword>
<feature type="region of interest" description="Disordered" evidence="11">
    <location>
        <begin position="296"/>
        <end position="326"/>
    </location>
</feature>
<dbReference type="SMART" id="SM01366">
    <property type="entry name" value="c-clamp"/>
    <property type="match status" value="1"/>
</dbReference>
<keyword evidence="8" id="KW-0804">Transcription</keyword>
<dbReference type="PROSITE" id="PS50118">
    <property type="entry name" value="HMG_BOX_2"/>
    <property type="match status" value="1"/>
</dbReference>
<evidence type="ECO:0000256" key="6">
    <source>
        <dbReference type="ARBA" id="ARBA00023125"/>
    </source>
</evidence>
<dbReference type="GO" id="GO:0008284">
    <property type="term" value="P:positive regulation of cell population proliferation"/>
    <property type="evidence" value="ECO:0007669"/>
    <property type="project" value="UniProtKB-ARBA"/>
</dbReference>
<dbReference type="GO" id="GO:1990907">
    <property type="term" value="C:beta-catenin-TCF complex"/>
    <property type="evidence" value="ECO:0007669"/>
    <property type="project" value="TreeGrafter"/>
</dbReference>
<keyword evidence="7" id="KW-0010">Activator</keyword>
<dbReference type="GO" id="GO:0000981">
    <property type="term" value="F:DNA-binding transcription factor activity, RNA polymerase II-specific"/>
    <property type="evidence" value="ECO:0007669"/>
    <property type="project" value="TreeGrafter"/>
</dbReference>
<dbReference type="GO" id="GO:0000978">
    <property type="term" value="F:RNA polymerase II cis-regulatory region sequence-specific DNA binding"/>
    <property type="evidence" value="ECO:0007669"/>
    <property type="project" value="TreeGrafter"/>
</dbReference>
<dbReference type="Pfam" id="PF08347">
    <property type="entry name" value="CTNNB1_binding"/>
    <property type="match status" value="1"/>
</dbReference>
<evidence type="ECO:0000256" key="3">
    <source>
        <dbReference type="ARBA" id="ARBA00022491"/>
    </source>
</evidence>
<evidence type="ECO:0000256" key="2">
    <source>
        <dbReference type="ARBA" id="ARBA00006569"/>
    </source>
</evidence>
<dbReference type="Gene3D" id="4.10.900.10">
    <property type="entry name" value="TCF3-CBD (Catenin binding domain)"/>
    <property type="match status" value="1"/>
</dbReference>
<evidence type="ECO:0000256" key="1">
    <source>
        <dbReference type="ARBA" id="ARBA00004123"/>
    </source>
</evidence>
<dbReference type="PANTHER" id="PTHR10373">
    <property type="entry name" value="TRANSCRIPTION FACTOR 7 FAMILY MEMBER"/>
    <property type="match status" value="1"/>
</dbReference>
<feature type="domain" description="HMG box" evidence="12">
    <location>
        <begin position="328"/>
        <end position="396"/>
    </location>
</feature>
<evidence type="ECO:0000313" key="14">
    <source>
        <dbReference type="Proteomes" id="UP000261500"/>
    </source>
</evidence>
<dbReference type="SUPFAM" id="SSF47095">
    <property type="entry name" value="HMG-box"/>
    <property type="match status" value="1"/>
</dbReference>
<reference evidence="13" key="2">
    <citation type="submission" date="2025-09" db="UniProtKB">
        <authorList>
            <consortium name="Ensembl"/>
        </authorList>
    </citation>
    <scope>IDENTIFICATION</scope>
</reference>
<dbReference type="InterPro" id="IPR024940">
    <property type="entry name" value="TCF/LEF"/>
</dbReference>
<dbReference type="GO" id="GO:0010456">
    <property type="term" value="P:cell proliferation in dorsal spinal cord"/>
    <property type="evidence" value="ECO:0007669"/>
    <property type="project" value="UniProtKB-ARBA"/>
</dbReference>
<dbReference type="FunFam" id="1.10.30.10:FF:000001">
    <property type="entry name" value="transcription factor 7 isoform X2"/>
    <property type="match status" value="1"/>
</dbReference>
<keyword evidence="4" id="KW-0879">Wnt signaling pathway</keyword>
<dbReference type="GO" id="GO:0030901">
    <property type="term" value="P:midbrain development"/>
    <property type="evidence" value="ECO:0007669"/>
    <property type="project" value="UniProtKB-ARBA"/>
</dbReference>
<keyword evidence="3" id="KW-0678">Repressor</keyword>
<dbReference type="GO" id="GO:0021903">
    <property type="term" value="P:rostrocaudal neural tube patterning"/>
    <property type="evidence" value="ECO:0007669"/>
    <property type="project" value="UniProtKB-ARBA"/>
</dbReference>
<dbReference type="GO" id="GO:0007507">
    <property type="term" value="P:heart development"/>
    <property type="evidence" value="ECO:0007669"/>
    <property type="project" value="UniProtKB-ARBA"/>
</dbReference>
<sequence length="612" mass="67329">MPQLNGGGGDDLGANDEMISFKDEGEQEEKISENSSAERDLADVKSSLVNESETNQNSSSDSEAERRPPPRSETFRDKTRESLEEAAKRQDGGLFKSPPYPGYPFIMIPDLTSPYLPNGSLSPTARTYLQMKWPLLDVQPGGLQSRQALKDARSPSPAHIVSNKVPVVQHPHHVHPLTPLITYSNEHFTPGNPPPHLQTDVDPKTGIPRPPHPPDISPYYPLSPGTVGQIPHPLGWLVPQQGQPVYPITTGGFRHPYPTALTVNASMSRFPPHMVPPHHSLHTTGIPHPAIVTPNVKQESSHSDISSLNSSKQSDAKKEEEKKKQVHIKKPLNAFMLYMKEMRAKVVAECTLKESAAINQILGRRWHALSREEQAKYYELARKERQLHMQLYPGWSARDNYGKRKKRKREKQQAESNEHREYFPNPCLSLPPITDLSAPKKCRARFGLDQQNNWCGPCRRKKKCIRYIQGEGSCASPPSTDGSLLDSPPSSPSSVVPSPSPKESKPHTEQMQPLSLTMKPAHQPLHHPHLLAGPPPPSLVQLENSAAAASKTPGGASSHNGALEHSDVSSSRQPGSSVASVMIRPSASLCHSHSLLPSTAPQPLSLVTKSIE</sequence>
<comment type="similarity">
    <text evidence="2">Belongs to the TCF/LEF family.</text>
</comment>
<feature type="region of interest" description="Disordered" evidence="11">
    <location>
        <begin position="592"/>
        <end position="612"/>
    </location>
</feature>
<dbReference type="Ensembl" id="ENSPLAT00000029901.1">
    <property type="protein sequence ID" value="ENSPLAP00000013319.1"/>
    <property type="gene ID" value="ENSPLAG00000016832.1"/>
</dbReference>
<feature type="compositionally biased region" description="Polar residues" evidence="11">
    <location>
        <begin position="568"/>
        <end position="579"/>
    </location>
</feature>
<keyword evidence="5" id="KW-0805">Transcription regulation</keyword>
<keyword evidence="9 10" id="KW-0539">Nucleus</keyword>
<dbReference type="FunFam" id="4.10.900.10:FF:000002">
    <property type="entry name" value="transcription factor 7-like 2 isoform X1"/>
    <property type="match status" value="1"/>
</dbReference>
<evidence type="ECO:0000256" key="7">
    <source>
        <dbReference type="ARBA" id="ARBA00023159"/>
    </source>
</evidence>
<protein>
    <submittedName>
        <fullName evidence="13">Transcription factor 7 like 2</fullName>
    </submittedName>
</protein>
<dbReference type="PANTHER" id="PTHR10373:SF32">
    <property type="entry name" value="TRANSCRIPTION FACTOR 7-LIKE 2"/>
    <property type="match status" value="1"/>
</dbReference>
<name>A0A3B3UKX8_9TELE</name>
<dbReference type="InterPro" id="IPR009071">
    <property type="entry name" value="HMG_box_dom"/>
</dbReference>
<feature type="compositionally biased region" description="Basic and acidic residues" evidence="11">
    <location>
        <begin position="411"/>
        <end position="422"/>
    </location>
</feature>
<evidence type="ECO:0000256" key="9">
    <source>
        <dbReference type="ARBA" id="ARBA00023242"/>
    </source>
</evidence>
<dbReference type="RefSeq" id="XP_014891502.1">
    <property type="nucleotide sequence ID" value="XM_015036016.1"/>
</dbReference>
<feature type="region of interest" description="Disordered" evidence="11">
    <location>
        <begin position="472"/>
        <end position="580"/>
    </location>
</feature>
<dbReference type="Proteomes" id="UP000261500">
    <property type="component" value="Unplaced"/>
</dbReference>